<name>A0ABQ9N4P9_HEVBR</name>
<keyword evidence="2" id="KW-1133">Transmembrane helix</keyword>
<dbReference type="InterPro" id="IPR036322">
    <property type="entry name" value="WD40_repeat_dom_sf"/>
</dbReference>
<dbReference type="InterPro" id="IPR015943">
    <property type="entry name" value="WD40/YVTN_repeat-like_dom_sf"/>
</dbReference>
<organism evidence="4 5">
    <name type="scientific">Hevea brasiliensis</name>
    <name type="common">Para rubber tree</name>
    <name type="synonym">Siphonia brasiliensis</name>
    <dbReference type="NCBI Taxonomy" id="3981"/>
    <lineage>
        <taxon>Eukaryota</taxon>
        <taxon>Viridiplantae</taxon>
        <taxon>Streptophyta</taxon>
        <taxon>Embryophyta</taxon>
        <taxon>Tracheophyta</taxon>
        <taxon>Spermatophyta</taxon>
        <taxon>Magnoliopsida</taxon>
        <taxon>eudicotyledons</taxon>
        <taxon>Gunneridae</taxon>
        <taxon>Pentapetalae</taxon>
        <taxon>rosids</taxon>
        <taxon>fabids</taxon>
        <taxon>Malpighiales</taxon>
        <taxon>Euphorbiaceae</taxon>
        <taxon>Crotonoideae</taxon>
        <taxon>Micrandreae</taxon>
        <taxon>Hevea</taxon>
    </lineage>
</organism>
<reference evidence="4" key="1">
    <citation type="journal article" date="2023" name="Plant Biotechnol. J.">
        <title>Chromosome-level wild Hevea brasiliensis genome provides new tools for genomic-assisted breeding and valuable loci to elevate rubber yield.</title>
        <authorList>
            <person name="Cheng H."/>
            <person name="Song X."/>
            <person name="Hu Y."/>
            <person name="Wu T."/>
            <person name="Yang Q."/>
            <person name="An Z."/>
            <person name="Feng S."/>
            <person name="Deng Z."/>
            <person name="Wu W."/>
            <person name="Zeng X."/>
            <person name="Tu M."/>
            <person name="Wang X."/>
            <person name="Huang H."/>
        </authorList>
    </citation>
    <scope>NUCLEOTIDE SEQUENCE</scope>
    <source>
        <strain evidence="4">MT/VB/25A 57/8</strain>
    </source>
</reference>
<feature type="compositionally biased region" description="Basic and acidic residues" evidence="1">
    <location>
        <begin position="34"/>
        <end position="47"/>
    </location>
</feature>
<feature type="transmembrane region" description="Helical" evidence="2">
    <location>
        <begin position="501"/>
        <end position="521"/>
    </location>
</feature>
<proteinExistence type="predicted"/>
<accession>A0ABQ9N4P9</accession>
<dbReference type="EMBL" id="JARPOI010000002">
    <property type="protein sequence ID" value="KAJ9186606.1"/>
    <property type="molecule type" value="Genomic_DNA"/>
</dbReference>
<evidence type="ECO:0000256" key="1">
    <source>
        <dbReference type="SAM" id="MobiDB-lite"/>
    </source>
</evidence>
<feature type="chain" id="PRO_5047481432" evidence="3">
    <location>
        <begin position="30"/>
        <end position="651"/>
    </location>
</feature>
<feature type="region of interest" description="Disordered" evidence="1">
    <location>
        <begin position="32"/>
        <end position="54"/>
    </location>
</feature>
<keyword evidence="5" id="KW-1185">Reference proteome</keyword>
<dbReference type="PANTHER" id="PTHR35464:SF1">
    <property type="entry name" value="OS06G0115200 PROTEIN"/>
    <property type="match status" value="1"/>
</dbReference>
<keyword evidence="3" id="KW-0732">Signal</keyword>
<dbReference type="Gene3D" id="2.130.10.10">
    <property type="entry name" value="YVTN repeat-like/Quinoprotein amine dehydrogenase"/>
    <property type="match status" value="1"/>
</dbReference>
<dbReference type="SUPFAM" id="SSF50978">
    <property type="entry name" value="WD40 repeat-like"/>
    <property type="match status" value="1"/>
</dbReference>
<evidence type="ECO:0000256" key="2">
    <source>
        <dbReference type="SAM" id="Phobius"/>
    </source>
</evidence>
<sequence>MANTHQGKLLSFLYLLFILASILLNYSSSAPTQLDHDEHHSPYHESETETTTQSYQQEVLLHKLDELVRNLSEVVARLETKLSESVKVVAPLEGSQNREQDRFNQIKSDGKRSVVKVQEEGIEEKTRDGERARAVSVTKYSPFWSEKFQFVSAVKLDSDATCINVLPFRDFEGLSKYVAVGDDQGRVYVFSRNGDVLVDFYTLCDSPVTAMLSYLSVYKNECIVVTGHENGVVLVHKVREGLNGEEWGSLSMENVGKSMPNDHLEGLAITILEVHHVGRSRYILSSSVGGKIRVFRENGTVHGSAMPTSRPLTFLKQRLLFLTESGAGSLDLRSMKVRESECEGLNQTLVRNYVFDATERSKAYGFTSEGDLIHVLLLGDVMNFKCRVRSKRKFDMDEPIAMQAIKGYLLVVNEEKVFVYNVSTQHYVRVGGPRLLFSAGLDEIRSSFLNYQVVDAINGWRRLIPLIASDHEKLVVLGLGSGYVGMYRSNLPVFKGEFNTMLWTSPVLFFILFLFVAWQFFAKKKEALTSWGPDDPFTSTSATTGAPLASSSGDRSFVDSSSRRDELMDLRAGGLRGPSRSYVSPSQYPGGAATNSFSTGTTDTNTRPASVDPNYRTSSELKYRGPTLESTVFPKRRENLYVNNQVVDDSS</sequence>
<protein>
    <submittedName>
        <fullName evidence="4">Uncharacterized protein</fullName>
    </submittedName>
</protein>
<dbReference type="PANTHER" id="PTHR35464">
    <property type="entry name" value="OS06G0115200 PROTEIN"/>
    <property type="match status" value="1"/>
</dbReference>
<evidence type="ECO:0000313" key="4">
    <source>
        <dbReference type="EMBL" id="KAJ9186606.1"/>
    </source>
</evidence>
<feature type="compositionally biased region" description="Polar residues" evidence="1">
    <location>
        <begin position="581"/>
        <end position="608"/>
    </location>
</feature>
<gene>
    <name evidence="4" type="ORF">P3X46_002155</name>
</gene>
<keyword evidence="2" id="KW-0472">Membrane</keyword>
<evidence type="ECO:0000256" key="3">
    <source>
        <dbReference type="SAM" id="SignalP"/>
    </source>
</evidence>
<dbReference type="InterPro" id="IPR045288">
    <property type="entry name" value="At1g75140-like"/>
</dbReference>
<evidence type="ECO:0000313" key="5">
    <source>
        <dbReference type="Proteomes" id="UP001174677"/>
    </source>
</evidence>
<feature type="signal peptide" evidence="3">
    <location>
        <begin position="1"/>
        <end position="29"/>
    </location>
</feature>
<comment type="caution">
    <text evidence="4">The sequence shown here is derived from an EMBL/GenBank/DDBJ whole genome shotgun (WGS) entry which is preliminary data.</text>
</comment>
<dbReference type="Proteomes" id="UP001174677">
    <property type="component" value="Chromosome 2"/>
</dbReference>
<keyword evidence="2" id="KW-0812">Transmembrane</keyword>
<feature type="compositionally biased region" description="Low complexity" evidence="1">
    <location>
        <begin position="550"/>
        <end position="560"/>
    </location>
</feature>
<feature type="region of interest" description="Disordered" evidence="1">
    <location>
        <begin position="542"/>
        <end position="619"/>
    </location>
</feature>